<dbReference type="RefSeq" id="WP_239771987.1">
    <property type="nucleotide sequence ID" value="NZ_CP064868.1"/>
</dbReference>
<organism evidence="4 5">
    <name type="scientific">Mammaliicoccus sciuri</name>
    <name type="common">Staphylococcus sciuri</name>
    <dbReference type="NCBI Taxonomy" id="1296"/>
    <lineage>
        <taxon>Bacteria</taxon>
        <taxon>Bacillati</taxon>
        <taxon>Bacillota</taxon>
        <taxon>Bacilli</taxon>
        <taxon>Bacillales</taxon>
        <taxon>Staphylococcaceae</taxon>
        <taxon>Mammaliicoccus</taxon>
    </lineage>
</organism>
<keyword evidence="2" id="KW-1133">Transmembrane helix</keyword>
<feature type="domain" description="Putative host cell surface-exposed lipoprotein Ltp-like HTH region" evidence="3">
    <location>
        <begin position="169"/>
        <end position="216"/>
    </location>
</feature>
<dbReference type="Gene3D" id="1.10.10.10">
    <property type="entry name" value="Winged helix-like DNA-binding domain superfamily/Winged helix DNA-binding domain"/>
    <property type="match status" value="2"/>
</dbReference>
<name>A0AAW5LEV6_MAMSC</name>
<dbReference type="InterPro" id="IPR011434">
    <property type="entry name" value="Ltp-like_HTH"/>
</dbReference>
<accession>A0AAW5LEV6</accession>
<feature type="transmembrane region" description="Helical" evidence="2">
    <location>
        <begin position="26"/>
        <end position="51"/>
    </location>
</feature>
<comment type="caution">
    <text evidence="4">The sequence shown here is derived from an EMBL/GenBank/DDBJ whole genome shotgun (WGS) entry which is preliminary data.</text>
</comment>
<dbReference type="Proteomes" id="UP001204068">
    <property type="component" value="Unassembled WGS sequence"/>
</dbReference>
<dbReference type="Pfam" id="PF07553">
    <property type="entry name" value="Lipoprotein_Ltp"/>
    <property type="match status" value="2"/>
</dbReference>
<feature type="compositionally biased region" description="Acidic residues" evidence="1">
    <location>
        <begin position="73"/>
        <end position="85"/>
    </location>
</feature>
<evidence type="ECO:0000256" key="1">
    <source>
        <dbReference type="SAM" id="MobiDB-lite"/>
    </source>
</evidence>
<evidence type="ECO:0000256" key="2">
    <source>
        <dbReference type="SAM" id="Phobius"/>
    </source>
</evidence>
<sequence>MDEMQKREWEEFQNYKKNKGKNKKRWLWGCGGFLGIFIILAIIFGACSMMFSNVDFESTGNNTNTTSKKSEVVDENNNDSNDDLSDSNNDNESNSSNNDNNDNESDSSSNDNSDDGVSREFKNALKSAQDYQEVMPMSKAGLYDQLTSSAGDQYPEDAAQYAIDNLEADYKENALKSAESYQEIMPMSDKELFDQLTSDAGDKYTQEEAQYAIDNIENHISDEDSDDEDTDDEYDIVTRSNVMDIVEDYEGSTLDTDTYTYREPEKRDDGSWGFAFYTKDGELAGSYIVDEDGIVTKYDEDGVEE</sequence>
<feature type="domain" description="Putative host cell surface-exposed lipoprotein Ltp-like HTH region" evidence="3">
    <location>
        <begin position="122"/>
        <end position="166"/>
    </location>
</feature>
<keyword evidence="4" id="KW-0449">Lipoprotein</keyword>
<keyword evidence="2" id="KW-0472">Membrane</keyword>
<keyword evidence="2" id="KW-0812">Transmembrane</keyword>
<reference evidence="4" key="1">
    <citation type="submission" date="2022-07" db="EMBL/GenBank/DDBJ databases">
        <title>Bacterial species isolated from the porcine tonsil microbiota.</title>
        <authorList>
            <person name="Oliveira I.M.F."/>
        </authorList>
    </citation>
    <scope>NUCLEOTIDE SEQUENCE</scope>
    <source>
        <strain evidence="4">8QC2O2</strain>
    </source>
</reference>
<feature type="compositionally biased region" description="Low complexity" evidence="1">
    <location>
        <begin position="86"/>
        <end position="111"/>
    </location>
</feature>
<protein>
    <submittedName>
        <fullName evidence="4">Ltp family lipoprotein</fullName>
    </submittedName>
</protein>
<gene>
    <name evidence="4" type="ORF">NQ032_02410</name>
</gene>
<dbReference type="InterPro" id="IPR036388">
    <property type="entry name" value="WH-like_DNA-bd_sf"/>
</dbReference>
<evidence type="ECO:0000259" key="3">
    <source>
        <dbReference type="Pfam" id="PF07553"/>
    </source>
</evidence>
<proteinExistence type="predicted"/>
<dbReference type="EMBL" id="JANILD010000001">
    <property type="protein sequence ID" value="MCQ9302470.1"/>
    <property type="molecule type" value="Genomic_DNA"/>
</dbReference>
<evidence type="ECO:0000313" key="4">
    <source>
        <dbReference type="EMBL" id="MCQ9302470.1"/>
    </source>
</evidence>
<dbReference type="AlphaFoldDB" id="A0AAW5LEV6"/>
<feature type="region of interest" description="Disordered" evidence="1">
    <location>
        <begin position="61"/>
        <end position="118"/>
    </location>
</feature>
<evidence type="ECO:0000313" key="5">
    <source>
        <dbReference type="Proteomes" id="UP001204068"/>
    </source>
</evidence>